<dbReference type="Gene3D" id="3.60.120.10">
    <property type="entry name" value="Anthranilate synthase"/>
    <property type="match status" value="1"/>
</dbReference>
<evidence type="ECO:0000313" key="7">
    <source>
        <dbReference type="EMBL" id="ROR82917.1"/>
    </source>
</evidence>
<evidence type="ECO:0000313" key="8">
    <source>
        <dbReference type="Proteomes" id="UP000266915"/>
    </source>
</evidence>
<sequence length="412" mass="43891">MTIPLTSSLVAQTVAIDDPRQLLPFADQTSPLLWVRKGYGLVGLGEALRLEFSGPDRFTRAAAAWRDVSAAAVVTDEVRRPGSGLVAFGTFAFDDESSATSVLIVPRTIIGRYPDASFITRVSLGDGAEDVDPVTTAYGPEYRIQLTPGVQSREGYLDSAERAIARIQAGGLSKVVLARDLAGHLPAEADRRRVLHDLALGYPDCWTYAVDGFIGSSPETLVRVDRGAVSARVLAGTISRGPDAESDHDQAVALMTSAKDQGEHRFAVQSVLTALQAHSPQLRRSEVPFTLKLPNLWHLATDIDGRLSDGSSSLDLMDGLHPTAAVAGTPTRDAVALIRELEPFDRGRYAGPVGWVDASGDGEWAVALRCAQIAPDGDITAFAGCGIVADSDAATELVETKMKFRPIVEAFG</sequence>
<dbReference type="EC" id="5.4.4.2" evidence="3"/>
<dbReference type="Pfam" id="PF00425">
    <property type="entry name" value="Chorismate_bind"/>
    <property type="match status" value="1"/>
</dbReference>
<evidence type="ECO:0000256" key="5">
    <source>
        <dbReference type="ARBA" id="ARBA00041564"/>
    </source>
</evidence>
<keyword evidence="8" id="KW-1185">Reference proteome</keyword>
<dbReference type="GO" id="GO:0008909">
    <property type="term" value="F:isochorismate synthase activity"/>
    <property type="evidence" value="ECO:0007669"/>
    <property type="project" value="UniProtKB-EC"/>
</dbReference>
<evidence type="ECO:0000256" key="4">
    <source>
        <dbReference type="ARBA" id="ARBA00023235"/>
    </source>
</evidence>
<dbReference type="Proteomes" id="UP000266915">
    <property type="component" value="Unassembled WGS sequence"/>
</dbReference>
<reference evidence="7 8" key="1">
    <citation type="submission" date="2018-11" db="EMBL/GenBank/DDBJ databases">
        <title>Sequencing the genomes of 1000 actinobacteria strains.</title>
        <authorList>
            <person name="Klenk H.-P."/>
        </authorList>
    </citation>
    <scope>NUCLEOTIDE SEQUENCE [LARGE SCALE GENOMIC DNA]</scope>
    <source>
        <strain evidence="7 8">DSM 14012</strain>
    </source>
</reference>
<dbReference type="SUPFAM" id="SSF56322">
    <property type="entry name" value="ADC synthase"/>
    <property type="match status" value="1"/>
</dbReference>
<keyword evidence="4" id="KW-0413">Isomerase</keyword>
<evidence type="ECO:0000256" key="1">
    <source>
        <dbReference type="ARBA" id="ARBA00000799"/>
    </source>
</evidence>
<comment type="similarity">
    <text evidence="2">Belongs to the isochorismate synthase family.</text>
</comment>
<name>A0A3N2C5X1_9MICO</name>
<evidence type="ECO:0000256" key="2">
    <source>
        <dbReference type="ARBA" id="ARBA00005297"/>
    </source>
</evidence>
<accession>A0A3N2C5X1</accession>
<organism evidence="7 8">
    <name type="scientific">Plantibacter flavus</name>
    <dbReference type="NCBI Taxonomy" id="150123"/>
    <lineage>
        <taxon>Bacteria</taxon>
        <taxon>Bacillati</taxon>
        <taxon>Actinomycetota</taxon>
        <taxon>Actinomycetes</taxon>
        <taxon>Micrococcales</taxon>
        <taxon>Microbacteriaceae</taxon>
        <taxon>Plantibacter</taxon>
    </lineage>
</organism>
<dbReference type="AlphaFoldDB" id="A0A3N2C5X1"/>
<dbReference type="PANTHER" id="PTHR42839">
    <property type="entry name" value="ISOCHORISMATE SYNTHASE ENTC"/>
    <property type="match status" value="1"/>
</dbReference>
<dbReference type="NCBIfam" id="TIGR00543">
    <property type="entry name" value="isochor_syn"/>
    <property type="match status" value="1"/>
</dbReference>
<dbReference type="InterPro" id="IPR005801">
    <property type="entry name" value="ADC_synthase"/>
</dbReference>
<protein>
    <recommendedName>
        <fullName evidence="3">isochorismate synthase</fullName>
        <ecNumber evidence="3">5.4.4.2</ecNumber>
    </recommendedName>
    <alternativeName>
        <fullName evidence="5">Isochorismate mutase</fullName>
    </alternativeName>
</protein>
<feature type="domain" description="Chorismate-utilising enzyme C-terminal" evidence="6">
    <location>
        <begin position="153"/>
        <end position="403"/>
    </location>
</feature>
<proteinExistence type="inferred from homology"/>
<gene>
    <name evidence="7" type="ORF">EDD42_3018</name>
</gene>
<evidence type="ECO:0000256" key="3">
    <source>
        <dbReference type="ARBA" id="ARBA00012824"/>
    </source>
</evidence>
<dbReference type="RefSeq" id="WP_234994171.1">
    <property type="nucleotide sequence ID" value="NZ_FXAP01000006.1"/>
</dbReference>
<dbReference type="InterPro" id="IPR004561">
    <property type="entry name" value="IsoChor_synthase"/>
</dbReference>
<comment type="catalytic activity">
    <reaction evidence="1">
        <text>chorismate = isochorismate</text>
        <dbReference type="Rhea" id="RHEA:18985"/>
        <dbReference type="ChEBI" id="CHEBI:29748"/>
        <dbReference type="ChEBI" id="CHEBI:29780"/>
        <dbReference type="EC" id="5.4.4.2"/>
    </reaction>
</comment>
<dbReference type="InterPro" id="IPR015890">
    <property type="entry name" value="Chorismate_C"/>
</dbReference>
<comment type="caution">
    <text evidence="7">The sequence shown here is derived from an EMBL/GenBank/DDBJ whole genome shotgun (WGS) entry which is preliminary data.</text>
</comment>
<dbReference type="PANTHER" id="PTHR42839:SF2">
    <property type="entry name" value="ISOCHORISMATE SYNTHASE ENTC"/>
    <property type="match status" value="1"/>
</dbReference>
<evidence type="ECO:0000259" key="6">
    <source>
        <dbReference type="Pfam" id="PF00425"/>
    </source>
</evidence>
<dbReference type="EMBL" id="RKHL01000001">
    <property type="protein sequence ID" value="ROR82917.1"/>
    <property type="molecule type" value="Genomic_DNA"/>
</dbReference>